<evidence type="ECO:0000256" key="14">
    <source>
        <dbReference type="SAM" id="MobiDB-lite"/>
    </source>
</evidence>
<keyword evidence="8" id="KW-0133">Cell shape</keyword>
<feature type="compositionally biased region" description="Gly residues" evidence="14">
    <location>
        <begin position="92"/>
        <end position="127"/>
    </location>
</feature>
<dbReference type="RefSeq" id="WP_208054839.1">
    <property type="nucleotide sequence ID" value="NZ_JAGEMK010000002.1"/>
</dbReference>
<sequence length="938" mass="97690">MAPGNPPPHGPASTGGPAGPQRRSVISGAQGGNAARTGPGTPPAAGRPQWAPTSPQAGAAASGSAAARSGGSGPARARTATGASTRTTAASGGTGGRGGRGSGGGRGGSGGGRSGGGRSGGAAGAGKGSRRRLIDYPRAGKTGIRRWLPSWRLVLGVILFFVLLLVGFVVWAYASTEVPQPDDFAEAQTTTVYYADDATEMGTFGVQNRVLVSGEQIPDHMREAIVAAEDRTFYENPGINPTGLVRAVWNNVRGGATQGGSSITQQYAERYYFGTTVDDYRGKAQEALLAVKLARQQDKDEILENYLNTIYFGRDSYGIEVAAQSYFGVGVADLTRAQAALIAGIVPSPNNWDPHVNPERAEQRWDYVMDGMVETGAITQAERDAETFPIDEVVEYSRSDTMAGPQGYLLSMVESELTTRSSISSDELRQRGYRITTSIDPAMQQAAVDSVAELPEDAPENLRTAMVTLDPQTGAIRALYGGPDYLEVSRNAVTQDEAQAGSTFKPFTLVAYLEAGNALTSRYDGNNRVRVEGFGEEGVRNFGDSSFGNVDVVRATADSINSVYAQMNVEVGPEATLEAAVRAGVPEDASGMDPVPANVLGTASPHPLDMAHAYNTFAAQGIRTEPYIVETVEYLDGGQVYEGAELPERVFEEGVMADTTYAMTQVVQRGSGTAAQALGRPVAGKTGTSNDNRSAWFVGYTPQLTTAVAMYQVSEDGRTAETITPFGGYSQITGGSVPINLWTSYMTRAMDGMEVLQFPPRADVGEPNVPPMVPVPNVVGMHVDEARAALEGAGFAVAGTEVADAAAPGTVISQSPTGEAQAGSAISISVSTGPSTAEVPDVTGLPEADAVARLEAAGFSVSVSRQESTSVAEGRVISASPSGGEAEPGSTVSIVVSSGPPEVVERPSPEPEPEPAPEEPEPDPEPEPVPPAEPNPNS</sequence>
<dbReference type="GO" id="GO:0071555">
    <property type="term" value="P:cell wall organization"/>
    <property type="evidence" value="ECO:0007669"/>
    <property type="project" value="UniProtKB-KW"/>
</dbReference>
<comment type="catalytic activity">
    <reaction evidence="13">
        <text>[GlcNAc-(1-&gt;4)-Mur2Ac(oyl-L-Ala-gamma-D-Glu-L-Lys-D-Ala-D-Ala)](n)-di-trans,octa-cis-undecaprenyl diphosphate + beta-D-GlcNAc-(1-&gt;4)-Mur2Ac(oyl-L-Ala-gamma-D-Glu-L-Lys-D-Ala-D-Ala)-di-trans,octa-cis-undecaprenyl diphosphate = [GlcNAc-(1-&gt;4)-Mur2Ac(oyl-L-Ala-gamma-D-Glu-L-Lys-D-Ala-D-Ala)](n+1)-di-trans,octa-cis-undecaprenyl diphosphate + di-trans,octa-cis-undecaprenyl diphosphate + H(+)</text>
        <dbReference type="Rhea" id="RHEA:23708"/>
        <dbReference type="Rhea" id="RHEA-COMP:9602"/>
        <dbReference type="Rhea" id="RHEA-COMP:9603"/>
        <dbReference type="ChEBI" id="CHEBI:15378"/>
        <dbReference type="ChEBI" id="CHEBI:58405"/>
        <dbReference type="ChEBI" id="CHEBI:60033"/>
        <dbReference type="ChEBI" id="CHEBI:78435"/>
        <dbReference type="EC" id="2.4.99.28"/>
    </reaction>
</comment>
<feature type="domain" description="PASTA" evidence="16">
    <location>
        <begin position="768"/>
        <end position="832"/>
    </location>
</feature>
<feature type="transmembrane region" description="Helical" evidence="15">
    <location>
        <begin position="153"/>
        <end position="174"/>
    </location>
</feature>
<dbReference type="SMART" id="SM00740">
    <property type="entry name" value="PASTA"/>
    <property type="match status" value="2"/>
</dbReference>
<dbReference type="Gene3D" id="1.10.3810.10">
    <property type="entry name" value="Biosynthetic peptidoglycan transglycosylase-like"/>
    <property type="match status" value="1"/>
</dbReference>
<dbReference type="PANTHER" id="PTHR32282:SF34">
    <property type="entry name" value="PENICILLIN-BINDING PROTEIN 1A"/>
    <property type="match status" value="1"/>
</dbReference>
<dbReference type="FunFam" id="1.10.3810.10:FF:000001">
    <property type="entry name" value="Penicillin-binding protein 1A"/>
    <property type="match status" value="1"/>
</dbReference>
<dbReference type="InterPro" id="IPR001264">
    <property type="entry name" value="Glyco_trans_51"/>
</dbReference>
<feature type="compositionally biased region" description="Pro residues" evidence="14">
    <location>
        <begin position="927"/>
        <end position="938"/>
    </location>
</feature>
<keyword evidence="15" id="KW-0472">Membrane</keyword>
<evidence type="ECO:0000256" key="7">
    <source>
        <dbReference type="ARBA" id="ARBA00022801"/>
    </source>
</evidence>
<evidence type="ECO:0000259" key="16">
    <source>
        <dbReference type="PROSITE" id="PS51178"/>
    </source>
</evidence>
<dbReference type="InterPro" id="IPR001460">
    <property type="entry name" value="PCN-bd_Tpept"/>
</dbReference>
<dbReference type="Gene3D" id="3.30.10.20">
    <property type="match status" value="2"/>
</dbReference>
<feature type="compositionally biased region" description="Pro residues" evidence="14">
    <location>
        <begin position="1"/>
        <end position="10"/>
    </location>
</feature>
<comment type="catalytic activity">
    <reaction evidence="12">
        <text>Preferential cleavage: (Ac)2-L-Lys-D-Ala-|-D-Ala. Also transpeptidation of peptidyl-alanyl moieties that are N-acyl substituents of D-alanine.</text>
        <dbReference type="EC" id="3.4.16.4"/>
    </reaction>
</comment>
<dbReference type="GO" id="GO:0009252">
    <property type="term" value="P:peptidoglycan biosynthetic process"/>
    <property type="evidence" value="ECO:0007669"/>
    <property type="project" value="UniProtKB-KW"/>
</dbReference>
<name>A0A939LP12_9CELL</name>
<evidence type="ECO:0000256" key="2">
    <source>
        <dbReference type="ARBA" id="ARBA00007739"/>
    </source>
</evidence>
<evidence type="ECO:0000256" key="9">
    <source>
        <dbReference type="ARBA" id="ARBA00022984"/>
    </source>
</evidence>
<dbReference type="Proteomes" id="UP000664209">
    <property type="component" value="Unassembled WGS sequence"/>
</dbReference>
<organism evidence="17 18">
    <name type="scientific">Actinotalea soli</name>
    <dbReference type="NCBI Taxonomy" id="2819234"/>
    <lineage>
        <taxon>Bacteria</taxon>
        <taxon>Bacillati</taxon>
        <taxon>Actinomycetota</taxon>
        <taxon>Actinomycetes</taxon>
        <taxon>Micrococcales</taxon>
        <taxon>Cellulomonadaceae</taxon>
        <taxon>Actinotalea</taxon>
    </lineage>
</organism>
<keyword evidence="6" id="KW-0808">Transferase</keyword>
<dbReference type="InterPro" id="IPR023346">
    <property type="entry name" value="Lysozyme-like_dom_sf"/>
</dbReference>
<proteinExistence type="inferred from homology"/>
<dbReference type="GO" id="GO:0008360">
    <property type="term" value="P:regulation of cell shape"/>
    <property type="evidence" value="ECO:0007669"/>
    <property type="project" value="UniProtKB-KW"/>
</dbReference>
<feature type="compositionally biased region" description="Polar residues" evidence="14">
    <location>
        <begin position="861"/>
        <end position="871"/>
    </location>
</feature>
<keyword evidence="10" id="KW-0511">Multifunctional enzyme</keyword>
<keyword evidence="3" id="KW-0121">Carboxypeptidase</keyword>
<reference evidence="17" key="1">
    <citation type="submission" date="2021-03" db="EMBL/GenBank/DDBJ databases">
        <title>Actinotalea soli sp. nov., isolated from soil.</title>
        <authorList>
            <person name="Ping W."/>
            <person name="Zhang J."/>
        </authorList>
    </citation>
    <scope>NUCLEOTIDE SEQUENCE</scope>
    <source>
        <strain evidence="17">BY-33</strain>
    </source>
</reference>
<dbReference type="PANTHER" id="PTHR32282">
    <property type="entry name" value="BINDING PROTEIN TRANSPEPTIDASE, PUTATIVE-RELATED"/>
    <property type="match status" value="1"/>
</dbReference>
<accession>A0A939LP12</accession>
<keyword evidence="9" id="KW-0573">Peptidoglycan synthesis</keyword>
<evidence type="ECO:0000256" key="5">
    <source>
        <dbReference type="ARBA" id="ARBA00022676"/>
    </source>
</evidence>
<dbReference type="GO" id="GO:0030288">
    <property type="term" value="C:outer membrane-bounded periplasmic space"/>
    <property type="evidence" value="ECO:0007669"/>
    <property type="project" value="TreeGrafter"/>
</dbReference>
<dbReference type="GO" id="GO:0008955">
    <property type="term" value="F:peptidoglycan glycosyltransferase activity"/>
    <property type="evidence" value="ECO:0007669"/>
    <property type="project" value="UniProtKB-EC"/>
</dbReference>
<dbReference type="GO" id="GO:0009002">
    <property type="term" value="F:serine-type D-Ala-D-Ala carboxypeptidase activity"/>
    <property type="evidence" value="ECO:0007669"/>
    <property type="project" value="UniProtKB-EC"/>
</dbReference>
<keyword evidence="11" id="KW-0961">Cell wall biogenesis/degradation</keyword>
<evidence type="ECO:0000256" key="6">
    <source>
        <dbReference type="ARBA" id="ARBA00022679"/>
    </source>
</evidence>
<evidence type="ECO:0000256" key="3">
    <source>
        <dbReference type="ARBA" id="ARBA00022645"/>
    </source>
</evidence>
<evidence type="ECO:0000313" key="18">
    <source>
        <dbReference type="Proteomes" id="UP000664209"/>
    </source>
</evidence>
<dbReference type="GO" id="GO:0006508">
    <property type="term" value="P:proteolysis"/>
    <property type="evidence" value="ECO:0007669"/>
    <property type="project" value="UniProtKB-KW"/>
</dbReference>
<dbReference type="CDD" id="cd06577">
    <property type="entry name" value="PASTA_pknB"/>
    <property type="match status" value="2"/>
</dbReference>
<dbReference type="Pfam" id="PF00912">
    <property type="entry name" value="Transgly"/>
    <property type="match status" value="1"/>
</dbReference>
<dbReference type="InterPro" id="IPR036950">
    <property type="entry name" value="PBP_transglycosylase"/>
</dbReference>
<evidence type="ECO:0000256" key="15">
    <source>
        <dbReference type="SAM" id="Phobius"/>
    </source>
</evidence>
<evidence type="ECO:0000256" key="4">
    <source>
        <dbReference type="ARBA" id="ARBA00022670"/>
    </source>
</evidence>
<dbReference type="InterPro" id="IPR005543">
    <property type="entry name" value="PASTA_dom"/>
</dbReference>
<keyword evidence="5" id="KW-0328">Glycosyltransferase</keyword>
<comment type="caution">
    <text evidence="17">The sequence shown here is derived from an EMBL/GenBank/DDBJ whole genome shotgun (WGS) entry which is preliminary data.</text>
</comment>
<keyword evidence="4" id="KW-0645">Protease</keyword>
<dbReference type="Gene3D" id="3.40.710.10">
    <property type="entry name" value="DD-peptidase/beta-lactamase superfamily"/>
    <property type="match status" value="1"/>
</dbReference>
<evidence type="ECO:0000256" key="11">
    <source>
        <dbReference type="ARBA" id="ARBA00023316"/>
    </source>
</evidence>
<keyword evidence="18" id="KW-1185">Reference proteome</keyword>
<protein>
    <submittedName>
        <fullName evidence="17">Transglycosylase domain-containing protein</fullName>
    </submittedName>
</protein>
<dbReference type="Pfam" id="PF00905">
    <property type="entry name" value="Transpeptidase"/>
    <property type="match status" value="1"/>
</dbReference>
<dbReference type="InterPro" id="IPR012338">
    <property type="entry name" value="Beta-lactam/transpept-like"/>
</dbReference>
<gene>
    <name evidence="17" type="ORF">J4G33_04980</name>
</gene>
<feature type="region of interest" description="Disordered" evidence="14">
    <location>
        <begin position="861"/>
        <end position="938"/>
    </location>
</feature>
<comment type="similarity">
    <text evidence="1">In the C-terminal section; belongs to the transpeptidase family.</text>
</comment>
<keyword evidence="15" id="KW-0812">Transmembrane</keyword>
<comment type="similarity">
    <text evidence="2">In the N-terminal section; belongs to the glycosyltransferase 51 family.</text>
</comment>
<evidence type="ECO:0000256" key="8">
    <source>
        <dbReference type="ARBA" id="ARBA00022960"/>
    </source>
</evidence>
<feature type="compositionally biased region" description="Low complexity" evidence="14">
    <location>
        <begin position="32"/>
        <end position="48"/>
    </location>
</feature>
<evidence type="ECO:0000256" key="1">
    <source>
        <dbReference type="ARBA" id="ARBA00007090"/>
    </source>
</evidence>
<evidence type="ECO:0000256" key="13">
    <source>
        <dbReference type="ARBA" id="ARBA00049902"/>
    </source>
</evidence>
<feature type="compositionally biased region" description="Low complexity" evidence="14">
    <location>
        <begin position="57"/>
        <end position="91"/>
    </location>
</feature>
<keyword evidence="15" id="KW-1133">Transmembrane helix</keyword>
<dbReference type="InterPro" id="IPR050396">
    <property type="entry name" value="Glycosyltr_51/Transpeptidase"/>
</dbReference>
<evidence type="ECO:0000313" key="17">
    <source>
        <dbReference type="EMBL" id="MBO1751153.1"/>
    </source>
</evidence>
<dbReference type="SUPFAM" id="SSF56601">
    <property type="entry name" value="beta-lactamase/transpeptidase-like"/>
    <property type="match status" value="1"/>
</dbReference>
<keyword evidence="7" id="KW-0378">Hydrolase</keyword>
<dbReference type="AlphaFoldDB" id="A0A939LP12"/>
<dbReference type="GO" id="GO:0008658">
    <property type="term" value="F:penicillin binding"/>
    <property type="evidence" value="ECO:0007669"/>
    <property type="project" value="InterPro"/>
</dbReference>
<dbReference type="EMBL" id="JAGEMK010000002">
    <property type="protein sequence ID" value="MBO1751153.1"/>
    <property type="molecule type" value="Genomic_DNA"/>
</dbReference>
<feature type="region of interest" description="Disordered" evidence="14">
    <location>
        <begin position="1"/>
        <end position="130"/>
    </location>
</feature>
<feature type="domain" description="PASTA" evidence="16">
    <location>
        <begin position="833"/>
        <end position="898"/>
    </location>
</feature>
<evidence type="ECO:0000256" key="10">
    <source>
        <dbReference type="ARBA" id="ARBA00023268"/>
    </source>
</evidence>
<dbReference type="PROSITE" id="PS51178">
    <property type="entry name" value="PASTA"/>
    <property type="match status" value="2"/>
</dbReference>
<feature type="compositionally biased region" description="Acidic residues" evidence="14">
    <location>
        <begin position="911"/>
        <end position="926"/>
    </location>
</feature>
<dbReference type="SUPFAM" id="SSF53955">
    <property type="entry name" value="Lysozyme-like"/>
    <property type="match status" value="1"/>
</dbReference>
<evidence type="ECO:0000256" key="12">
    <source>
        <dbReference type="ARBA" id="ARBA00034000"/>
    </source>
</evidence>
<dbReference type="Pfam" id="PF03793">
    <property type="entry name" value="PASTA"/>
    <property type="match status" value="2"/>
</dbReference>